<evidence type="ECO:0000259" key="2">
    <source>
        <dbReference type="PROSITE" id="PS50011"/>
    </source>
</evidence>
<dbReference type="InterPro" id="IPR008266">
    <property type="entry name" value="Tyr_kinase_AS"/>
</dbReference>
<reference evidence="3" key="1">
    <citation type="submission" date="2020-11" db="EMBL/GenBank/DDBJ databases">
        <authorList>
            <consortium name="DOE Joint Genome Institute"/>
            <person name="Ahrendt S."/>
            <person name="Riley R."/>
            <person name="Andreopoulos W."/>
            <person name="Labutti K."/>
            <person name="Pangilinan J."/>
            <person name="Ruiz-Duenas F.J."/>
            <person name="Barrasa J.M."/>
            <person name="Sanchez-Garcia M."/>
            <person name="Camarero S."/>
            <person name="Miyauchi S."/>
            <person name="Serrano A."/>
            <person name="Linde D."/>
            <person name="Babiker R."/>
            <person name="Drula E."/>
            <person name="Ayuso-Fernandez I."/>
            <person name="Pacheco R."/>
            <person name="Padilla G."/>
            <person name="Ferreira P."/>
            <person name="Barriuso J."/>
            <person name="Kellner H."/>
            <person name="Castanera R."/>
            <person name="Alfaro M."/>
            <person name="Ramirez L."/>
            <person name="Pisabarro A.G."/>
            <person name="Kuo A."/>
            <person name="Tritt A."/>
            <person name="Lipzen A."/>
            <person name="He G."/>
            <person name="Yan M."/>
            <person name="Ng V."/>
            <person name="Cullen D."/>
            <person name="Martin F."/>
            <person name="Rosso M.-N."/>
            <person name="Henrissat B."/>
            <person name="Hibbett D."/>
            <person name="Martinez A.T."/>
            <person name="Grigoriev I.V."/>
        </authorList>
    </citation>
    <scope>NUCLEOTIDE SEQUENCE</scope>
    <source>
        <strain evidence="3">ATCC 90797</strain>
    </source>
</reference>
<dbReference type="GO" id="GO:0004672">
    <property type="term" value="F:protein kinase activity"/>
    <property type="evidence" value="ECO:0007669"/>
    <property type="project" value="InterPro"/>
</dbReference>
<feature type="domain" description="Protein kinase" evidence="2">
    <location>
        <begin position="492"/>
        <end position="692"/>
    </location>
</feature>
<feature type="region of interest" description="Disordered" evidence="1">
    <location>
        <begin position="391"/>
        <end position="423"/>
    </location>
</feature>
<sequence>MDPSLTSDEEIQALLEYNPPPVRVPPGSADGEQSLSFYDKHLSSNLGLKRIVYLPTLLQDLSKAMDCCLDFADVQEIDLPPVTYGDDFRTKYQREAVSVETESIDASSIARLYAKTTGENCEAVSSVLFLTPRCSLWLPAFGFTRNYMVDNPVDQAFTVEEYSICLRTKDKDIRLYPEVMGCLTDDKLQLLRRLFKRDRRLATWEFLPYTTQAIEVIQNLCGAKPSSSKTTAPFKMCTYPPVGKFRSPAVPLPYDAEATPGRPHISRRSSRVRKPMISKAPPSHRPRRRMTFFQATVHIPSQPSPGQSSTVDHVVQHAWVTACRRDSTFIIFQCGNYERIGIRDRASQTLYLSDIIDVPNSKTPSSYTELHINLYISILDDAMQRAAHLDQPENPPIQLRKRQLDADEPSGRPRQRRKIRSHSSRLRHAAVTVALRILDILNDVRQRQLLLLSIQYGVYSSPNPATFFRCGHRPNFTGAKRAAFKPNEYVQLKLTSLITRGATGTAHEGMLEVHHGDRELTTCSVVAKLAFGDAQRERMKHEAIIYEHLTEAGVRGIPKYYGIFEDLHDGPLVLVTSHEGFWLYHWVPESSGNKVPMLWRKRFLLAMKEIHNAGVCHRDIRPENLLVNADGAVCIIDFDKADLTSSVGARKREYVHLENLVAGIYTPPGSFPSPKTASSGSGLSLSPIHGSD</sequence>
<protein>
    <recommendedName>
        <fullName evidence="2">Protein kinase domain-containing protein</fullName>
    </recommendedName>
</protein>
<dbReference type="InterPro" id="IPR011009">
    <property type="entry name" value="Kinase-like_dom_sf"/>
</dbReference>
<dbReference type="OrthoDB" id="2521594at2759"/>
<feature type="compositionally biased region" description="Basic residues" evidence="1">
    <location>
        <begin position="264"/>
        <end position="285"/>
    </location>
</feature>
<comment type="caution">
    <text evidence="3">The sequence shown here is derived from an EMBL/GenBank/DDBJ whole genome shotgun (WGS) entry which is preliminary data.</text>
</comment>
<proteinExistence type="predicted"/>
<feature type="region of interest" description="Disordered" evidence="1">
    <location>
        <begin position="256"/>
        <end position="285"/>
    </location>
</feature>
<dbReference type="PANTHER" id="PTHR37171:SF1">
    <property type="entry name" value="SERINE_THREONINE-PROTEIN KINASE YRZF-RELATED"/>
    <property type="match status" value="1"/>
</dbReference>
<dbReference type="PROSITE" id="PS50011">
    <property type="entry name" value="PROTEIN_KINASE_DOM"/>
    <property type="match status" value="1"/>
</dbReference>
<dbReference type="Gene3D" id="1.10.510.10">
    <property type="entry name" value="Transferase(Phosphotransferase) domain 1"/>
    <property type="match status" value="1"/>
</dbReference>
<organism evidence="3 4">
    <name type="scientific">Pleurotus eryngii</name>
    <name type="common">Boletus of the steppes</name>
    <dbReference type="NCBI Taxonomy" id="5323"/>
    <lineage>
        <taxon>Eukaryota</taxon>
        <taxon>Fungi</taxon>
        <taxon>Dikarya</taxon>
        <taxon>Basidiomycota</taxon>
        <taxon>Agaricomycotina</taxon>
        <taxon>Agaricomycetes</taxon>
        <taxon>Agaricomycetidae</taxon>
        <taxon>Agaricales</taxon>
        <taxon>Pleurotineae</taxon>
        <taxon>Pleurotaceae</taxon>
        <taxon>Pleurotus</taxon>
    </lineage>
</organism>
<feature type="compositionally biased region" description="Polar residues" evidence="1">
    <location>
        <begin position="673"/>
        <end position="684"/>
    </location>
</feature>
<evidence type="ECO:0000256" key="1">
    <source>
        <dbReference type="SAM" id="MobiDB-lite"/>
    </source>
</evidence>
<dbReference type="Pfam" id="PF00069">
    <property type="entry name" value="Pkinase"/>
    <property type="match status" value="1"/>
</dbReference>
<dbReference type="EMBL" id="MU154712">
    <property type="protein sequence ID" value="KAF9488483.1"/>
    <property type="molecule type" value="Genomic_DNA"/>
</dbReference>
<feature type="compositionally biased region" description="Basic residues" evidence="1">
    <location>
        <begin position="413"/>
        <end position="423"/>
    </location>
</feature>
<dbReference type="Proteomes" id="UP000807025">
    <property type="component" value="Unassembled WGS sequence"/>
</dbReference>
<feature type="compositionally biased region" description="Basic and acidic residues" evidence="1">
    <location>
        <begin position="402"/>
        <end position="411"/>
    </location>
</feature>
<evidence type="ECO:0000313" key="3">
    <source>
        <dbReference type="EMBL" id="KAF9488483.1"/>
    </source>
</evidence>
<dbReference type="SMART" id="SM00220">
    <property type="entry name" value="S_TKc"/>
    <property type="match status" value="1"/>
</dbReference>
<dbReference type="PROSITE" id="PS00109">
    <property type="entry name" value="PROTEIN_KINASE_TYR"/>
    <property type="match status" value="1"/>
</dbReference>
<keyword evidence="4" id="KW-1185">Reference proteome</keyword>
<evidence type="ECO:0000313" key="4">
    <source>
        <dbReference type="Proteomes" id="UP000807025"/>
    </source>
</evidence>
<dbReference type="AlphaFoldDB" id="A0A9P6DAA2"/>
<dbReference type="PANTHER" id="PTHR37171">
    <property type="entry name" value="SERINE/THREONINE-PROTEIN KINASE YRZF-RELATED"/>
    <property type="match status" value="1"/>
</dbReference>
<dbReference type="InterPro" id="IPR000719">
    <property type="entry name" value="Prot_kinase_dom"/>
</dbReference>
<dbReference type="SUPFAM" id="SSF56112">
    <property type="entry name" value="Protein kinase-like (PK-like)"/>
    <property type="match status" value="1"/>
</dbReference>
<name>A0A9P6DAA2_PLEER</name>
<dbReference type="GO" id="GO:0005524">
    <property type="term" value="F:ATP binding"/>
    <property type="evidence" value="ECO:0007669"/>
    <property type="project" value="InterPro"/>
</dbReference>
<feature type="region of interest" description="Disordered" evidence="1">
    <location>
        <begin position="670"/>
        <end position="692"/>
    </location>
</feature>
<dbReference type="InterPro" id="IPR052396">
    <property type="entry name" value="Meiotic_Drive_Suppr_Kinase"/>
</dbReference>
<gene>
    <name evidence="3" type="ORF">BDN71DRAFT_1513026</name>
</gene>
<accession>A0A9P6DAA2</accession>